<dbReference type="GO" id="GO:0005886">
    <property type="term" value="C:plasma membrane"/>
    <property type="evidence" value="ECO:0007669"/>
    <property type="project" value="UniProtKB-SubCell"/>
</dbReference>
<keyword evidence="2" id="KW-1003">Cell membrane</keyword>
<dbReference type="EMBL" id="JAFNEN010000876">
    <property type="protein sequence ID" value="KAG8176476.1"/>
    <property type="molecule type" value="Genomic_DNA"/>
</dbReference>
<evidence type="ECO:0008006" key="12">
    <source>
        <dbReference type="Google" id="ProtNLM"/>
    </source>
</evidence>
<dbReference type="SMART" id="SM00175">
    <property type="entry name" value="RAB"/>
    <property type="match status" value="1"/>
</dbReference>
<evidence type="ECO:0000256" key="5">
    <source>
        <dbReference type="ARBA" id="ARBA00023134"/>
    </source>
</evidence>
<keyword evidence="11" id="KW-1185">Reference proteome</keyword>
<dbReference type="Proteomes" id="UP000827092">
    <property type="component" value="Unassembled WGS sequence"/>
</dbReference>
<dbReference type="NCBIfam" id="TIGR00231">
    <property type="entry name" value="small_GTP"/>
    <property type="match status" value="1"/>
</dbReference>
<keyword evidence="3" id="KW-0488">Methylation</keyword>
<keyword evidence="8" id="KW-0636">Prenylation</keyword>
<evidence type="ECO:0000256" key="9">
    <source>
        <dbReference type="ARBA" id="ARBA00038061"/>
    </source>
</evidence>
<accession>A0AAV6TYP0</accession>
<dbReference type="InterPro" id="IPR001806">
    <property type="entry name" value="Small_GTPase"/>
</dbReference>
<dbReference type="PANTHER" id="PTHR46149">
    <property type="entry name" value="MIP08469P"/>
    <property type="match status" value="1"/>
</dbReference>
<keyword evidence="7" id="KW-0449">Lipoprotein</keyword>
<dbReference type="FunFam" id="3.40.50.300:FF:000475">
    <property type="entry name" value="GTP-binding protein Rhes"/>
    <property type="match status" value="1"/>
</dbReference>
<evidence type="ECO:0000256" key="7">
    <source>
        <dbReference type="ARBA" id="ARBA00023288"/>
    </source>
</evidence>
<dbReference type="GO" id="GO:0003924">
    <property type="term" value="F:GTPase activity"/>
    <property type="evidence" value="ECO:0007669"/>
    <property type="project" value="InterPro"/>
</dbReference>
<evidence type="ECO:0000256" key="4">
    <source>
        <dbReference type="ARBA" id="ARBA00022741"/>
    </source>
</evidence>
<dbReference type="SUPFAM" id="SSF52540">
    <property type="entry name" value="P-loop containing nucleoside triphosphate hydrolases"/>
    <property type="match status" value="1"/>
</dbReference>
<dbReference type="PROSITE" id="PS51419">
    <property type="entry name" value="RAB"/>
    <property type="match status" value="1"/>
</dbReference>
<evidence type="ECO:0000256" key="6">
    <source>
        <dbReference type="ARBA" id="ARBA00023136"/>
    </source>
</evidence>
<dbReference type="Pfam" id="PF00071">
    <property type="entry name" value="Ras"/>
    <property type="match status" value="1"/>
</dbReference>
<dbReference type="Gene3D" id="3.40.50.300">
    <property type="entry name" value="P-loop containing nucleotide triphosphate hydrolases"/>
    <property type="match status" value="1"/>
</dbReference>
<gene>
    <name evidence="10" type="ORF">JTE90_007147</name>
</gene>
<name>A0AAV6TYP0_9ARAC</name>
<reference evidence="10 11" key="1">
    <citation type="journal article" date="2022" name="Nat. Ecol. Evol.">
        <title>A masculinizing supergene underlies an exaggerated male reproductive morph in a spider.</title>
        <authorList>
            <person name="Hendrickx F."/>
            <person name="De Corte Z."/>
            <person name="Sonet G."/>
            <person name="Van Belleghem S.M."/>
            <person name="Kostlbacher S."/>
            <person name="Vangestel C."/>
        </authorList>
    </citation>
    <scope>NUCLEOTIDE SEQUENCE [LARGE SCALE GENOMIC DNA]</scope>
    <source>
        <strain evidence="10">W744_W776</strain>
    </source>
</reference>
<evidence type="ECO:0000256" key="2">
    <source>
        <dbReference type="ARBA" id="ARBA00022475"/>
    </source>
</evidence>
<dbReference type="PROSITE" id="PS51421">
    <property type="entry name" value="RAS"/>
    <property type="match status" value="1"/>
</dbReference>
<organism evidence="10 11">
    <name type="scientific">Oedothorax gibbosus</name>
    <dbReference type="NCBI Taxonomy" id="931172"/>
    <lineage>
        <taxon>Eukaryota</taxon>
        <taxon>Metazoa</taxon>
        <taxon>Ecdysozoa</taxon>
        <taxon>Arthropoda</taxon>
        <taxon>Chelicerata</taxon>
        <taxon>Arachnida</taxon>
        <taxon>Araneae</taxon>
        <taxon>Araneomorphae</taxon>
        <taxon>Entelegynae</taxon>
        <taxon>Araneoidea</taxon>
        <taxon>Linyphiidae</taxon>
        <taxon>Erigoninae</taxon>
        <taxon>Oedothorax</taxon>
    </lineage>
</organism>
<keyword evidence="6" id="KW-0472">Membrane</keyword>
<sequence>MPSIYTESLNALHMTKSLKTSDKPRVVVLGAAGVGKTAIVNRFFYDTFPNTHKPTVEEMHKIEYELSGSTLKLEVLDTSGSYEFPAMRRLAIKTGDAFVLVYAIDDAESFRQVSTLRELILETRQQGEPHVPIVVVGNKCDLEESRAVPKDVTESVVSIDWEDGFVEASAKDNVNILQIFNAVLRQAHICYALGKAVEKRRKSLPVHPTCPKVALEQKRHSCTIQ</sequence>
<proteinExistence type="inferred from homology"/>
<evidence type="ECO:0000256" key="1">
    <source>
        <dbReference type="ARBA" id="ARBA00004193"/>
    </source>
</evidence>
<dbReference type="SMART" id="SM00173">
    <property type="entry name" value="RAS"/>
    <property type="match status" value="1"/>
</dbReference>
<dbReference type="InterPro" id="IPR027417">
    <property type="entry name" value="P-loop_NTPase"/>
</dbReference>
<dbReference type="InterPro" id="IPR052236">
    <property type="entry name" value="Small_GTPase_RasD"/>
</dbReference>
<evidence type="ECO:0000313" key="10">
    <source>
        <dbReference type="EMBL" id="KAG8176476.1"/>
    </source>
</evidence>
<dbReference type="PANTHER" id="PTHR46149:SF7">
    <property type="entry name" value="GTP-BINDING PROTEIN DI-RAS2"/>
    <property type="match status" value="1"/>
</dbReference>
<comment type="caution">
    <text evidence="10">The sequence shown here is derived from an EMBL/GenBank/DDBJ whole genome shotgun (WGS) entry which is preliminary data.</text>
</comment>
<evidence type="ECO:0000256" key="8">
    <source>
        <dbReference type="ARBA" id="ARBA00023289"/>
    </source>
</evidence>
<dbReference type="InterPro" id="IPR005225">
    <property type="entry name" value="Small_GTP-bd"/>
</dbReference>
<keyword evidence="4" id="KW-0547">Nucleotide-binding</keyword>
<comment type="similarity">
    <text evidence="9">Belongs to the small GTPase superfamily. RasD family.</text>
</comment>
<protein>
    <recommendedName>
        <fullName evidence="12">GTP-binding protein Rhes</fullName>
    </recommendedName>
</protein>
<evidence type="ECO:0000256" key="3">
    <source>
        <dbReference type="ARBA" id="ARBA00022481"/>
    </source>
</evidence>
<dbReference type="PRINTS" id="PR00449">
    <property type="entry name" value="RASTRNSFRMNG"/>
</dbReference>
<dbReference type="GO" id="GO:0005525">
    <property type="term" value="F:GTP binding"/>
    <property type="evidence" value="ECO:0007669"/>
    <property type="project" value="UniProtKB-KW"/>
</dbReference>
<dbReference type="SMART" id="SM00174">
    <property type="entry name" value="RHO"/>
    <property type="match status" value="1"/>
</dbReference>
<comment type="subcellular location">
    <subcellularLocation>
        <location evidence="1">Cell membrane</location>
        <topology evidence="1">Lipid-anchor</topology>
    </subcellularLocation>
</comment>
<dbReference type="AlphaFoldDB" id="A0AAV6TYP0"/>
<evidence type="ECO:0000313" key="11">
    <source>
        <dbReference type="Proteomes" id="UP000827092"/>
    </source>
</evidence>
<keyword evidence="5" id="KW-0342">GTP-binding</keyword>